<accession>A0AAD4KA67</accession>
<sequence length="179" mass="20714">MSGRRTKNQKTTWMLNSHSFFAQVIEDTFKEILDNSELKQFDDADKLALGNLHKLWMDKYKVGDRQPISNCDEGPQKPKRQRKGTAAPCKEFIQLDEYTDAMTLDDDCDVIYRICIPPLRSHWKCRAIDLKVKARICKNNLLEPLINWNLLDSIMELPLAEATSLLQSHVDEMLNSDSE</sequence>
<dbReference type="AlphaFoldDB" id="A0AAD4KA67"/>
<evidence type="ECO:0000313" key="2">
    <source>
        <dbReference type="Proteomes" id="UP001200034"/>
    </source>
</evidence>
<organism evidence="1 2">
    <name type="scientific">Drosophila rubida</name>
    <dbReference type="NCBI Taxonomy" id="30044"/>
    <lineage>
        <taxon>Eukaryota</taxon>
        <taxon>Metazoa</taxon>
        <taxon>Ecdysozoa</taxon>
        <taxon>Arthropoda</taxon>
        <taxon>Hexapoda</taxon>
        <taxon>Insecta</taxon>
        <taxon>Pterygota</taxon>
        <taxon>Neoptera</taxon>
        <taxon>Endopterygota</taxon>
        <taxon>Diptera</taxon>
        <taxon>Brachycera</taxon>
        <taxon>Muscomorpha</taxon>
        <taxon>Ephydroidea</taxon>
        <taxon>Drosophilidae</taxon>
        <taxon>Drosophila</taxon>
    </lineage>
</organism>
<comment type="caution">
    <text evidence="1">The sequence shown here is derived from an EMBL/GenBank/DDBJ whole genome shotgun (WGS) entry which is preliminary data.</text>
</comment>
<name>A0AAD4KA67_9MUSC</name>
<gene>
    <name evidence="1" type="ORF">KR093_003919</name>
</gene>
<dbReference type="Proteomes" id="UP001200034">
    <property type="component" value="Unassembled WGS sequence"/>
</dbReference>
<evidence type="ECO:0000313" key="1">
    <source>
        <dbReference type="EMBL" id="KAH8384974.1"/>
    </source>
</evidence>
<dbReference type="EMBL" id="JAJJHW010000676">
    <property type="protein sequence ID" value="KAH8384974.1"/>
    <property type="molecule type" value="Genomic_DNA"/>
</dbReference>
<reference evidence="1" key="1">
    <citation type="journal article" date="2021" name="Mol. Ecol. Resour.">
        <title>Phylogenomic analyses of the genus Drosophila reveals genomic signals of climate adaptation.</title>
        <authorList>
            <person name="Li F."/>
            <person name="Rane R.V."/>
            <person name="Luria V."/>
            <person name="Xiong Z."/>
            <person name="Chen J."/>
            <person name="Li Z."/>
            <person name="Catullo R.A."/>
            <person name="Griffin P.C."/>
            <person name="Schiffer M."/>
            <person name="Pearce S."/>
            <person name="Lee S.F."/>
            <person name="McElroy K."/>
            <person name="Stocker A."/>
            <person name="Shirriffs J."/>
            <person name="Cockerell F."/>
            <person name="Coppin C."/>
            <person name="Sgro C.M."/>
            <person name="Karger A."/>
            <person name="Cain J.W."/>
            <person name="Weber J.A."/>
            <person name="Santpere G."/>
            <person name="Kirschner M.W."/>
            <person name="Hoffmann A.A."/>
            <person name="Oakeshott J.G."/>
            <person name="Zhang G."/>
        </authorList>
    </citation>
    <scope>NUCLEOTIDE SEQUENCE</scope>
    <source>
        <strain evidence="1">BGI-SZ-2011g</strain>
    </source>
</reference>
<protein>
    <submittedName>
        <fullName evidence="1">Uncharacterized protein</fullName>
    </submittedName>
</protein>
<keyword evidence="2" id="KW-1185">Reference proteome</keyword>
<proteinExistence type="predicted"/>